<protein>
    <submittedName>
        <fullName evidence="1">Uncharacterized protein</fullName>
    </submittedName>
</protein>
<organism evidence="1 2">
    <name type="scientific">Rhodovibrio sodomensis</name>
    <dbReference type="NCBI Taxonomy" id="1088"/>
    <lineage>
        <taxon>Bacteria</taxon>
        <taxon>Pseudomonadati</taxon>
        <taxon>Pseudomonadota</taxon>
        <taxon>Alphaproteobacteria</taxon>
        <taxon>Rhodospirillales</taxon>
        <taxon>Rhodovibrionaceae</taxon>
        <taxon>Rhodovibrio</taxon>
    </lineage>
</organism>
<name>A0ABS1D9N3_9PROT</name>
<comment type="caution">
    <text evidence="1">The sequence shown here is derived from an EMBL/GenBank/DDBJ whole genome shotgun (WGS) entry which is preliminary data.</text>
</comment>
<dbReference type="Proteomes" id="UP001296873">
    <property type="component" value="Unassembled WGS sequence"/>
</dbReference>
<proteinExistence type="predicted"/>
<dbReference type="RefSeq" id="WP_200339121.1">
    <property type="nucleotide sequence ID" value="NZ_NRRL01000003.1"/>
</dbReference>
<gene>
    <name evidence="1" type="ORF">CKO28_03245</name>
</gene>
<evidence type="ECO:0000313" key="1">
    <source>
        <dbReference type="EMBL" id="MBK1667060.1"/>
    </source>
</evidence>
<keyword evidence="2" id="KW-1185">Reference proteome</keyword>
<dbReference type="EMBL" id="NRRL01000003">
    <property type="protein sequence ID" value="MBK1667060.1"/>
    <property type="molecule type" value="Genomic_DNA"/>
</dbReference>
<evidence type="ECO:0000313" key="2">
    <source>
        <dbReference type="Proteomes" id="UP001296873"/>
    </source>
</evidence>
<sequence>MAAPKLDKFMKNRLRDQLRQVHRTEREAAWRDLEDQLRPHIEKRLHDLWGAPETQAEMAILQKYATAAPLSRAHVRAKDPETGLFTLEFSFAVDNGLLAPEVSLDRAIERLFIRDDAPDHAAFLDAARQRSELSRSQDDESQELEAAFRQTTSVRKLQDIFPRARQLLEAIRPETVIPA</sequence>
<accession>A0ABS1D9N3</accession>
<reference evidence="1 2" key="1">
    <citation type="journal article" date="2020" name="Microorganisms">
        <title>Osmotic Adaptation and Compatible Solute Biosynthesis of Phototrophic Bacteria as Revealed from Genome Analyses.</title>
        <authorList>
            <person name="Imhoff J.F."/>
            <person name="Rahn T."/>
            <person name="Kunzel S."/>
            <person name="Keller A."/>
            <person name="Neulinger S.C."/>
        </authorList>
    </citation>
    <scope>NUCLEOTIDE SEQUENCE [LARGE SCALE GENOMIC DNA]</scope>
    <source>
        <strain evidence="1 2">DSM 9895</strain>
    </source>
</reference>